<feature type="binding site" evidence="8">
    <location>
        <position position="7"/>
    </location>
    <ligand>
        <name>Mg(2+)</name>
        <dbReference type="ChEBI" id="CHEBI:18420"/>
    </ligand>
</feature>
<dbReference type="EC" id="3.1.-.-" evidence="8"/>
<dbReference type="AlphaFoldDB" id="A0A1I4S967"/>
<dbReference type="HAMAP" id="MF_00265">
    <property type="entry name" value="VapC_Nob1"/>
    <property type="match status" value="1"/>
</dbReference>
<dbReference type="EMBL" id="FOUF01000023">
    <property type="protein sequence ID" value="SFM60813.1"/>
    <property type="molecule type" value="Genomic_DNA"/>
</dbReference>
<dbReference type="PANTHER" id="PTHR33653">
    <property type="entry name" value="RIBONUCLEASE VAPC2"/>
    <property type="match status" value="1"/>
</dbReference>
<dbReference type="InterPro" id="IPR002716">
    <property type="entry name" value="PIN_dom"/>
</dbReference>
<dbReference type="EMBL" id="CAJNAP010000003">
    <property type="protein sequence ID" value="CAE6491254.1"/>
    <property type="molecule type" value="Genomic_DNA"/>
</dbReference>
<gene>
    <name evidence="8 10" type="primary">vapC</name>
    <name evidence="10" type="ORF">NMYAN_110062</name>
    <name evidence="11" type="ORF">SAMN05421880_12319</name>
</gene>
<evidence type="ECO:0000256" key="6">
    <source>
        <dbReference type="ARBA" id="ARBA00022842"/>
    </source>
</evidence>
<feature type="binding site" evidence="8">
    <location>
        <position position="95"/>
    </location>
    <ligand>
        <name>Mg(2+)</name>
        <dbReference type="ChEBI" id="CHEBI:18420"/>
    </ligand>
</feature>
<evidence type="ECO:0000256" key="3">
    <source>
        <dbReference type="ARBA" id="ARBA00022722"/>
    </source>
</evidence>
<keyword evidence="5 8" id="KW-0378">Hydrolase</keyword>
<keyword evidence="3 8" id="KW-0540">Nuclease</keyword>
<dbReference type="InterPro" id="IPR050556">
    <property type="entry name" value="Type_II_TA_system_RNase"/>
</dbReference>
<evidence type="ECO:0000256" key="8">
    <source>
        <dbReference type="HAMAP-Rule" id="MF_00265"/>
    </source>
</evidence>
<evidence type="ECO:0000256" key="2">
    <source>
        <dbReference type="ARBA" id="ARBA00022649"/>
    </source>
</evidence>
<dbReference type="Proteomes" id="UP000601736">
    <property type="component" value="Unassembled WGS sequence"/>
</dbReference>
<dbReference type="InterPro" id="IPR022907">
    <property type="entry name" value="VapC_family"/>
</dbReference>
<reference evidence="10" key="2">
    <citation type="submission" date="2021-02" db="EMBL/GenBank/DDBJ databases">
        <authorList>
            <person name="Han P."/>
        </authorList>
    </citation>
    <scope>NUCLEOTIDE SEQUENCE</scope>
    <source>
        <strain evidence="10">Nitrosomonas nitrosa 18-3D</strain>
    </source>
</reference>
<protein>
    <recommendedName>
        <fullName evidence="8">Ribonuclease VapC</fullName>
        <shortName evidence="8">RNase VapC</shortName>
        <ecNumber evidence="8">3.1.-.-</ecNumber>
    </recommendedName>
    <alternativeName>
        <fullName evidence="8">Toxin VapC</fullName>
    </alternativeName>
</protein>
<proteinExistence type="inferred from homology"/>
<keyword evidence="2 8" id="KW-1277">Toxin-antitoxin system</keyword>
<dbReference type="GO" id="GO:0004540">
    <property type="term" value="F:RNA nuclease activity"/>
    <property type="evidence" value="ECO:0007669"/>
    <property type="project" value="InterPro"/>
</dbReference>
<evidence type="ECO:0000256" key="7">
    <source>
        <dbReference type="ARBA" id="ARBA00038093"/>
    </source>
</evidence>
<dbReference type="Proteomes" id="UP000199561">
    <property type="component" value="Unassembled WGS sequence"/>
</dbReference>
<dbReference type="GO" id="GO:0090729">
    <property type="term" value="F:toxin activity"/>
    <property type="evidence" value="ECO:0007669"/>
    <property type="project" value="UniProtKB-KW"/>
</dbReference>
<evidence type="ECO:0000313" key="12">
    <source>
        <dbReference type="Proteomes" id="UP000199561"/>
    </source>
</evidence>
<evidence type="ECO:0000313" key="11">
    <source>
        <dbReference type="EMBL" id="SFM60813.1"/>
    </source>
</evidence>
<dbReference type="Gene3D" id="3.40.50.1010">
    <property type="entry name" value="5'-nuclease"/>
    <property type="match status" value="1"/>
</dbReference>
<dbReference type="PANTHER" id="PTHR33653:SF1">
    <property type="entry name" value="RIBONUCLEASE VAPC2"/>
    <property type="match status" value="1"/>
</dbReference>
<comment type="function">
    <text evidence="8">Toxic component of a toxin-antitoxin (TA) system. An RNase.</text>
</comment>
<evidence type="ECO:0000256" key="1">
    <source>
        <dbReference type="ARBA" id="ARBA00001946"/>
    </source>
</evidence>
<accession>A0A1I4S967</accession>
<organism evidence="11 12">
    <name type="scientific">Nitrosomonas nitrosa</name>
    <dbReference type="NCBI Taxonomy" id="52442"/>
    <lineage>
        <taxon>Bacteria</taxon>
        <taxon>Pseudomonadati</taxon>
        <taxon>Pseudomonadota</taxon>
        <taxon>Betaproteobacteria</taxon>
        <taxon>Nitrosomonadales</taxon>
        <taxon>Nitrosomonadaceae</taxon>
        <taxon>Nitrosomonas</taxon>
    </lineage>
</organism>
<evidence type="ECO:0000313" key="10">
    <source>
        <dbReference type="EMBL" id="CAE6491254.1"/>
    </source>
</evidence>
<dbReference type="SUPFAM" id="SSF88723">
    <property type="entry name" value="PIN domain-like"/>
    <property type="match status" value="1"/>
</dbReference>
<dbReference type="STRING" id="52442.SAMN05421880_12319"/>
<keyword evidence="8" id="KW-0800">Toxin</keyword>
<dbReference type="GO" id="GO:0000287">
    <property type="term" value="F:magnesium ion binding"/>
    <property type="evidence" value="ECO:0007669"/>
    <property type="project" value="UniProtKB-UniRule"/>
</dbReference>
<evidence type="ECO:0000259" key="9">
    <source>
        <dbReference type="Pfam" id="PF01850"/>
    </source>
</evidence>
<comment type="similarity">
    <text evidence="7 8">Belongs to the PINc/VapC protein family.</text>
</comment>
<keyword evidence="12" id="KW-1185">Reference proteome</keyword>
<keyword evidence="4 8" id="KW-0479">Metal-binding</keyword>
<comment type="cofactor">
    <cofactor evidence="1 8">
        <name>Mg(2+)</name>
        <dbReference type="ChEBI" id="CHEBI:18420"/>
    </cofactor>
</comment>
<dbReference type="RefSeq" id="WP_090670586.1">
    <property type="nucleotide sequence ID" value="NZ_CAJNAP010000003.1"/>
</dbReference>
<evidence type="ECO:0000256" key="4">
    <source>
        <dbReference type="ARBA" id="ARBA00022723"/>
    </source>
</evidence>
<reference evidence="11 12" key="1">
    <citation type="submission" date="2016-10" db="EMBL/GenBank/DDBJ databases">
        <authorList>
            <person name="de Groot N.N."/>
        </authorList>
    </citation>
    <scope>NUCLEOTIDE SEQUENCE [LARGE SCALE GENOMIC DNA]</scope>
    <source>
        <strain evidence="11 12">Nm146</strain>
    </source>
</reference>
<sequence length="130" mass="14485">MSGFLLDTSALLALRDNEQGANRVSELLSDGSPCYGSFMTLMEVFYRVWKDEGEAAAREAYADCLNLPMVWIHESPEILQRAAAIKATHPLSVADAWIAATAWELEATLVHKDPEFEQLPELLQACLPYK</sequence>
<name>A0A1I4S967_9PROT</name>
<dbReference type="GO" id="GO:0016787">
    <property type="term" value="F:hydrolase activity"/>
    <property type="evidence" value="ECO:0007669"/>
    <property type="project" value="UniProtKB-KW"/>
</dbReference>
<feature type="domain" description="PIN" evidence="9">
    <location>
        <begin position="5"/>
        <end position="121"/>
    </location>
</feature>
<keyword evidence="6 8" id="KW-0460">Magnesium</keyword>
<dbReference type="InterPro" id="IPR029060">
    <property type="entry name" value="PIN-like_dom_sf"/>
</dbReference>
<evidence type="ECO:0000256" key="5">
    <source>
        <dbReference type="ARBA" id="ARBA00022801"/>
    </source>
</evidence>
<dbReference type="Pfam" id="PF01850">
    <property type="entry name" value="PIN"/>
    <property type="match status" value="1"/>
</dbReference>